<evidence type="ECO:0000256" key="7">
    <source>
        <dbReference type="SAM" id="Phobius"/>
    </source>
</evidence>
<dbReference type="InterPro" id="IPR026057">
    <property type="entry name" value="TBL_C"/>
</dbReference>
<evidence type="ECO:0000259" key="10">
    <source>
        <dbReference type="Pfam" id="PF24865"/>
    </source>
</evidence>
<evidence type="ECO:0000259" key="8">
    <source>
        <dbReference type="Pfam" id="PF13839"/>
    </source>
</evidence>
<evidence type="ECO:0000256" key="3">
    <source>
        <dbReference type="ARBA" id="ARBA00022692"/>
    </source>
</evidence>
<dbReference type="InterPro" id="IPR025846">
    <property type="entry name" value="TBL_N"/>
</dbReference>
<comment type="caution">
    <text evidence="11">The sequence shown here is derived from an EMBL/GenBank/DDBJ whole genome shotgun (WGS) entry which is preliminary data.</text>
</comment>
<feature type="transmembrane region" description="Helical" evidence="7">
    <location>
        <begin position="183"/>
        <end position="201"/>
    </location>
</feature>
<dbReference type="Pfam" id="PF13839">
    <property type="entry name" value="PC-Esterase"/>
    <property type="match status" value="1"/>
</dbReference>
<gene>
    <name evidence="11" type="ORF">EPI10_021505</name>
</gene>
<evidence type="ECO:0000256" key="5">
    <source>
        <dbReference type="ARBA" id="ARBA00022989"/>
    </source>
</evidence>
<evidence type="ECO:0000256" key="6">
    <source>
        <dbReference type="ARBA" id="ARBA00023136"/>
    </source>
</evidence>
<accession>A0A5B6WGU2</accession>
<keyword evidence="12" id="KW-1185">Reference proteome</keyword>
<evidence type="ECO:0000259" key="9">
    <source>
        <dbReference type="Pfam" id="PF14416"/>
    </source>
</evidence>
<comment type="similarity">
    <text evidence="2">Belongs to the PC-esterase family. TBL subfamily.</text>
</comment>
<keyword evidence="4" id="KW-0735">Signal-anchor</keyword>
<comment type="subcellular location">
    <subcellularLocation>
        <location evidence="1">Membrane</location>
        <topology evidence="1">Single-pass membrane protein</topology>
    </subcellularLocation>
</comment>
<evidence type="ECO:0000313" key="12">
    <source>
        <dbReference type="Proteomes" id="UP000325315"/>
    </source>
</evidence>
<protein>
    <submittedName>
        <fullName evidence="11">Protein trichome birefringence-like 4 isoform X1</fullName>
    </submittedName>
</protein>
<sequence length="618" mass="70683">MASLYTVGKSWVLAVTIVCMSIFWFHLCKADEDLPETGSVGDDPAQIVAKALLCFNDKYIYSSCEESSRLSASGNLDVSPEYADEYCSGPCLSETHLVLNCIENIMKNFVFYNKATIHDIRDTIKAGCSYGPERGNFDVEEHLEAEESGSNKAATSILFGTMISILMQFSRTAPCLLWRSRTHIFYMFLLLLSLFFLSMSFNQRSPTALALALATRLRFAADYIASFTSVSSSNTCIVSDVRSNCTLSSVTAVERTPGNSLEDGNDVIKDLSSCDIFNGNWVLDDSRPAYIPGSCPYVDDSFNCFKNGRVDFSYVRYRWKPFDCQIPRFNGRKMLEMLRGKRLVFVGDSLNRNMWESLVCSLRESLKDKRRLFEVSTRNEYRTQGFFSLRFQDYQCTIDFIKSPFLVQEWKISDKSEIRRETLRLDMIQGSKYSDADIIVFNTGHWWTHQKTGKGKNYFQEGSHVYDRMEVKEAFTKALKTWAQWVDSNIDRKHTRVFFAGYSSSHFRKGQWDTGGNCHGETEPISNETSLAPYPWMMSILESVISEMKTPVFYLNITKMTAYRKDGHPSIYRPLEIPRTPGMFQDCSHWCLPGVPDFWNELLYAALLISGHDLPNNH</sequence>
<keyword evidence="3 7" id="KW-0812">Transmembrane</keyword>
<feature type="domain" description="DUF7731" evidence="10">
    <location>
        <begin position="44"/>
        <end position="143"/>
    </location>
</feature>
<name>A0A5B6WGU2_9ROSI</name>
<dbReference type="Pfam" id="PF24865">
    <property type="entry name" value="DUF7731"/>
    <property type="match status" value="1"/>
</dbReference>
<dbReference type="InterPro" id="IPR029962">
    <property type="entry name" value="TBL"/>
</dbReference>
<dbReference type="InterPro" id="IPR056633">
    <property type="entry name" value="DUF7731"/>
</dbReference>
<reference evidence="11" key="1">
    <citation type="submission" date="2019-08" db="EMBL/GenBank/DDBJ databases">
        <authorList>
            <person name="Liu F."/>
        </authorList>
    </citation>
    <scope>NUCLEOTIDE SEQUENCE [LARGE SCALE GENOMIC DNA]</scope>
    <source>
        <strain evidence="11">PA1801</strain>
        <tissue evidence="11">Leaf</tissue>
    </source>
</reference>
<dbReference type="PANTHER" id="PTHR32285">
    <property type="entry name" value="PROTEIN TRICHOME BIREFRINGENCE-LIKE 9-RELATED"/>
    <property type="match status" value="1"/>
</dbReference>
<feature type="domain" description="Trichome birefringence-like N-terminal" evidence="9">
    <location>
        <begin position="273"/>
        <end position="325"/>
    </location>
</feature>
<organism evidence="11 12">
    <name type="scientific">Gossypium australe</name>
    <dbReference type="NCBI Taxonomy" id="47621"/>
    <lineage>
        <taxon>Eukaryota</taxon>
        <taxon>Viridiplantae</taxon>
        <taxon>Streptophyta</taxon>
        <taxon>Embryophyta</taxon>
        <taxon>Tracheophyta</taxon>
        <taxon>Spermatophyta</taxon>
        <taxon>Magnoliopsida</taxon>
        <taxon>eudicotyledons</taxon>
        <taxon>Gunneridae</taxon>
        <taxon>Pentapetalae</taxon>
        <taxon>rosids</taxon>
        <taxon>malvids</taxon>
        <taxon>Malvales</taxon>
        <taxon>Malvaceae</taxon>
        <taxon>Malvoideae</taxon>
        <taxon>Gossypium</taxon>
    </lineage>
</organism>
<dbReference type="Pfam" id="PF14416">
    <property type="entry name" value="PMR5N"/>
    <property type="match status" value="1"/>
</dbReference>
<dbReference type="GO" id="GO:0016020">
    <property type="term" value="C:membrane"/>
    <property type="evidence" value="ECO:0007669"/>
    <property type="project" value="UniProtKB-SubCell"/>
</dbReference>
<feature type="domain" description="Trichome birefringence-like C-terminal" evidence="8">
    <location>
        <begin position="326"/>
        <end position="605"/>
    </location>
</feature>
<proteinExistence type="inferred from homology"/>
<dbReference type="GO" id="GO:0016413">
    <property type="term" value="F:O-acetyltransferase activity"/>
    <property type="evidence" value="ECO:0007669"/>
    <property type="project" value="InterPro"/>
</dbReference>
<evidence type="ECO:0000256" key="4">
    <source>
        <dbReference type="ARBA" id="ARBA00022968"/>
    </source>
</evidence>
<dbReference type="GO" id="GO:0005794">
    <property type="term" value="C:Golgi apparatus"/>
    <property type="evidence" value="ECO:0007669"/>
    <property type="project" value="TreeGrafter"/>
</dbReference>
<keyword evidence="6 7" id="KW-0472">Membrane</keyword>
<evidence type="ECO:0000256" key="2">
    <source>
        <dbReference type="ARBA" id="ARBA00007727"/>
    </source>
</evidence>
<dbReference type="OrthoDB" id="630188at2759"/>
<keyword evidence="5 7" id="KW-1133">Transmembrane helix</keyword>
<dbReference type="Proteomes" id="UP000325315">
    <property type="component" value="Unassembled WGS sequence"/>
</dbReference>
<dbReference type="AlphaFoldDB" id="A0A5B6WGU2"/>
<dbReference type="PANTHER" id="PTHR32285:SF241">
    <property type="entry name" value="PROTEIN TRICHOME BIREFRINGENCE-LIKE 4"/>
    <property type="match status" value="1"/>
</dbReference>
<feature type="transmembrane region" description="Helical" evidence="7">
    <location>
        <begin position="7"/>
        <end position="27"/>
    </location>
</feature>
<dbReference type="EMBL" id="SMMG02000003">
    <property type="protein sequence ID" value="KAA3481111.1"/>
    <property type="molecule type" value="Genomic_DNA"/>
</dbReference>
<evidence type="ECO:0000313" key="11">
    <source>
        <dbReference type="EMBL" id="KAA3481111.1"/>
    </source>
</evidence>
<evidence type="ECO:0000256" key="1">
    <source>
        <dbReference type="ARBA" id="ARBA00004167"/>
    </source>
</evidence>